<evidence type="ECO:0000313" key="2">
    <source>
        <dbReference type="Proteomes" id="UP000030693"/>
    </source>
</evidence>
<reference evidence="1" key="1">
    <citation type="submission" date="2013-04" db="EMBL/GenBank/DDBJ databases">
        <title>The Genome Sequence of Fonticula alba ATCC 38817.</title>
        <authorList>
            <consortium name="The Broad Institute Genomics Platform"/>
            <person name="Russ C."/>
            <person name="Cuomo C."/>
            <person name="Burger G."/>
            <person name="Gray M.W."/>
            <person name="Holland P.W.H."/>
            <person name="King N."/>
            <person name="Lang F.B.F."/>
            <person name="Roger A.J."/>
            <person name="Ruiz-Trillo I."/>
            <person name="Brown M."/>
            <person name="Walker B."/>
            <person name="Young S."/>
            <person name="Zeng Q."/>
            <person name="Gargeya S."/>
            <person name="Fitzgerald M."/>
            <person name="Haas B."/>
            <person name="Abouelleil A."/>
            <person name="Allen A.W."/>
            <person name="Alvarado L."/>
            <person name="Arachchi H.M."/>
            <person name="Berlin A.M."/>
            <person name="Chapman S.B."/>
            <person name="Gainer-Dewar J."/>
            <person name="Goldberg J."/>
            <person name="Griggs A."/>
            <person name="Gujja S."/>
            <person name="Hansen M."/>
            <person name="Howarth C."/>
            <person name="Imamovic A."/>
            <person name="Ireland A."/>
            <person name="Larimer J."/>
            <person name="McCowan C."/>
            <person name="Murphy C."/>
            <person name="Pearson M."/>
            <person name="Poon T.W."/>
            <person name="Priest M."/>
            <person name="Roberts A."/>
            <person name="Saif S."/>
            <person name="Shea T."/>
            <person name="Sisk P."/>
            <person name="Sykes S."/>
            <person name="Wortman J."/>
            <person name="Nusbaum C."/>
            <person name="Birren B."/>
        </authorList>
    </citation>
    <scope>NUCLEOTIDE SEQUENCE [LARGE SCALE GENOMIC DNA]</scope>
    <source>
        <strain evidence="1">ATCC 38817</strain>
    </source>
</reference>
<accession>A0A058Z8A5</accession>
<dbReference type="AlphaFoldDB" id="A0A058Z8A5"/>
<dbReference type="EMBL" id="KB932204">
    <property type="protein sequence ID" value="KCV70356.1"/>
    <property type="molecule type" value="Genomic_DNA"/>
</dbReference>
<dbReference type="RefSeq" id="XP_009494872.1">
    <property type="nucleotide sequence ID" value="XM_009496597.1"/>
</dbReference>
<proteinExistence type="predicted"/>
<sequence>MTPEACEEHLRQLFREFEQAPPAGAPPGPDAALAGLLVHDSHLAAFLHQPQGILPDVGISLSCRPPGREEGATTEPPAAGFASATHARALSTFALGPHSPGGAAGARLHVRIELRPGHLRTRADVLEALRHEAVHVFDARAVLPAREADVPGPGGPSPGVAIPCQLAACSEIRACAWTDCRHKIQYAGLLPGGLAEELGALERCVRRCAGLAAAGACAHPDLAIRAAWPQCFLPLGQFLARAQAQLPTET</sequence>
<name>A0A058Z8A5_FONAL</name>
<dbReference type="Proteomes" id="UP000030693">
    <property type="component" value="Unassembled WGS sequence"/>
</dbReference>
<keyword evidence="2" id="KW-1185">Reference proteome</keyword>
<evidence type="ECO:0000313" key="1">
    <source>
        <dbReference type="EMBL" id="KCV70356.1"/>
    </source>
</evidence>
<gene>
    <name evidence="1" type="ORF">H696_02683</name>
</gene>
<protein>
    <recommendedName>
        <fullName evidence="3">Mitochondrial inner membrane protease ATP23</fullName>
    </recommendedName>
</protein>
<evidence type="ECO:0008006" key="3">
    <source>
        <dbReference type="Google" id="ProtNLM"/>
    </source>
</evidence>
<dbReference type="GeneID" id="20527408"/>
<organism evidence="1">
    <name type="scientific">Fonticula alba</name>
    <name type="common">Slime mold</name>
    <dbReference type="NCBI Taxonomy" id="691883"/>
    <lineage>
        <taxon>Eukaryota</taxon>
        <taxon>Rotosphaerida</taxon>
        <taxon>Fonticulaceae</taxon>
        <taxon>Fonticula</taxon>
    </lineage>
</organism>